<proteinExistence type="predicted"/>
<sequence length="811" mass="92461">MENLRRRHGFGFDHSLYVDAVGKSGSLVVSWKKELLVKEEDRRVVWDRLRDIGSRVVGPWICMGDFNDVLFHSEKWGGRPKASRKVFIIPPVGSDHCALVVDLNFTDSRSPKVFKFEMFWVDHPDYKEVLRRGWEACFDDGDDSLSLLIWRLDKCRECLIRWSKDAFPNSRVSIRALNDRLKACFQGHFSVEKNALMEEIVKMIEFEWDREELYWFQRSRVSWLRFGDRNSNSGVRDFLRVLEYVVPKILEEDNDFWRRKFSILENDWNQVGSQLFKVFGFCVSWVDIIMGCVSSVSFNFLLSGKKVSEFKPGTGVRQGDPLSPYLFIIVAEVLSLMISHHVEAGDLRGVKLSRADCSMLKSILRNYYDASGQEVNFDKSCLYFSQNTPPLVRDEGLYFPNVDILEARKGYTASWAWLSILDGRRVIEEGFSWRVGNGRKVDVWSNRWIPCLEGKKLEDVALDGFPLGLKDDVEDKRVWGWSRNGVYSVKTGYVFSKVQFALVLDEGPSCSSLTPKEVWKWVWSLGISPKVKVFLWRACGSALPTREALFSRKCSSSPLCQICGLMPETIEHCLLWCSWAREVWENAPFSLAIDNFVVKRFDLWIADLLRGVDGSVDSIMEVVAFICWEVWKYRCDFIFKGCAVDSYACYSRAVKSAFECLEASEGASRSFASASPIDGFVVPEWWVPPIPGEVKVNVDGAFLKDNWEAGIGIIFKNMDGGVRSGFYGKVSAGSSFMCKAIALRKALEMACNFHGLSFCFETDCEDLFNMVSGRRRDGGVWDCDHILGLACEFSTPSCTHPGSGSGRCFGR</sequence>
<accession>A0A834TFX8</accession>
<dbReference type="InterPro" id="IPR036397">
    <property type="entry name" value="RNaseH_sf"/>
</dbReference>
<dbReference type="GO" id="GO:0003964">
    <property type="term" value="F:RNA-directed DNA polymerase activity"/>
    <property type="evidence" value="ECO:0007669"/>
    <property type="project" value="UniProtKB-KW"/>
</dbReference>
<dbReference type="AlphaFoldDB" id="A0A834TFX8"/>
<dbReference type="Gene3D" id="3.30.420.10">
    <property type="entry name" value="Ribonuclease H-like superfamily/Ribonuclease H"/>
    <property type="match status" value="1"/>
</dbReference>
<dbReference type="Proteomes" id="UP000634136">
    <property type="component" value="Unassembled WGS sequence"/>
</dbReference>
<feature type="domain" description="Reverse transcriptase zinc-binding" evidence="2">
    <location>
        <begin position="516"/>
        <end position="584"/>
    </location>
</feature>
<dbReference type="SUPFAM" id="SSF53098">
    <property type="entry name" value="Ribonuclease H-like"/>
    <property type="match status" value="1"/>
</dbReference>
<evidence type="ECO:0000313" key="3">
    <source>
        <dbReference type="EMBL" id="KAF7821130.1"/>
    </source>
</evidence>
<keyword evidence="3" id="KW-0548">Nucleotidyltransferase</keyword>
<evidence type="ECO:0000259" key="2">
    <source>
        <dbReference type="Pfam" id="PF13966"/>
    </source>
</evidence>
<evidence type="ECO:0000259" key="1">
    <source>
        <dbReference type="Pfam" id="PF13456"/>
    </source>
</evidence>
<dbReference type="EMBL" id="JAAIUW010000008">
    <property type="protein sequence ID" value="KAF7821130.1"/>
    <property type="molecule type" value="Genomic_DNA"/>
</dbReference>
<comment type="caution">
    <text evidence="3">The sequence shown here is derived from an EMBL/GenBank/DDBJ whole genome shotgun (WGS) entry which is preliminary data.</text>
</comment>
<dbReference type="InterPro" id="IPR012337">
    <property type="entry name" value="RNaseH-like_sf"/>
</dbReference>
<dbReference type="PANTHER" id="PTHR33116:SF86">
    <property type="entry name" value="REVERSE TRANSCRIPTASE DOMAIN-CONTAINING PROTEIN"/>
    <property type="match status" value="1"/>
</dbReference>
<dbReference type="GO" id="GO:0003676">
    <property type="term" value="F:nucleic acid binding"/>
    <property type="evidence" value="ECO:0007669"/>
    <property type="project" value="InterPro"/>
</dbReference>
<keyword evidence="4" id="KW-1185">Reference proteome</keyword>
<evidence type="ECO:0000313" key="4">
    <source>
        <dbReference type="Proteomes" id="UP000634136"/>
    </source>
</evidence>
<gene>
    <name evidence="3" type="ORF">G2W53_026585</name>
</gene>
<keyword evidence="3" id="KW-0695">RNA-directed DNA polymerase</keyword>
<reference evidence="3" key="1">
    <citation type="submission" date="2020-09" db="EMBL/GenBank/DDBJ databases">
        <title>Genome-Enabled Discovery of Anthraquinone Biosynthesis in Senna tora.</title>
        <authorList>
            <person name="Kang S.-H."/>
            <person name="Pandey R.P."/>
            <person name="Lee C.-M."/>
            <person name="Sim J.-S."/>
            <person name="Jeong J.-T."/>
            <person name="Choi B.-S."/>
            <person name="Jung M."/>
            <person name="Ginzburg D."/>
            <person name="Zhao K."/>
            <person name="Won S.Y."/>
            <person name="Oh T.-J."/>
            <person name="Yu Y."/>
            <person name="Kim N.-H."/>
            <person name="Lee O.R."/>
            <person name="Lee T.-H."/>
            <person name="Bashyal P."/>
            <person name="Kim T.-S."/>
            <person name="Lee W.-H."/>
            <person name="Kawkins C."/>
            <person name="Kim C.-K."/>
            <person name="Kim J.S."/>
            <person name="Ahn B.O."/>
            <person name="Rhee S.Y."/>
            <person name="Sohng J.K."/>
        </authorList>
    </citation>
    <scope>NUCLEOTIDE SEQUENCE</scope>
    <source>
        <tissue evidence="3">Leaf</tissue>
    </source>
</reference>
<protein>
    <submittedName>
        <fullName evidence="3">Reverse transcriptase</fullName>
    </submittedName>
</protein>
<feature type="domain" description="RNase H type-1" evidence="1">
    <location>
        <begin position="697"/>
        <end position="776"/>
    </location>
</feature>
<dbReference type="GO" id="GO:0004523">
    <property type="term" value="F:RNA-DNA hybrid ribonuclease activity"/>
    <property type="evidence" value="ECO:0007669"/>
    <property type="project" value="InterPro"/>
</dbReference>
<keyword evidence="3" id="KW-0808">Transferase</keyword>
<dbReference type="InterPro" id="IPR026960">
    <property type="entry name" value="RVT-Znf"/>
</dbReference>
<dbReference type="OrthoDB" id="1001388at2759"/>
<dbReference type="InterPro" id="IPR002156">
    <property type="entry name" value="RNaseH_domain"/>
</dbReference>
<name>A0A834TFX8_9FABA</name>
<organism evidence="3 4">
    <name type="scientific">Senna tora</name>
    <dbReference type="NCBI Taxonomy" id="362788"/>
    <lineage>
        <taxon>Eukaryota</taxon>
        <taxon>Viridiplantae</taxon>
        <taxon>Streptophyta</taxon>
        <taxon>Embryophyta</taxon>
        <taxon>Tracheophyta</taxon>
        <taxon>Spermatophyta</taxon>
        <taxon>Magnoliopsida</taxon>
        <taxon>eudicotyledons</taxon>
        <taxon>Gunneridae</taxon>
        <taxon>Pentapetalae</taxon>
        <taxon>rosids</taxon>
        <taxon>fabids</taxon>
        <taxon>Fabales</taxon>
        <taxon>Fabaceae</taxon>
        <taxon>Caesalpinioideae</taxon>
        <taxon>Cassia clade</taxon>
        <taxon>Senna</taxon>
    </lineage>
</organism>
<dbReference type="Pfam" id="PF13456">
    <property type="entry name" value="RVT_3"/>
    <property type="match status" value="1"/>
</dbReference>
<dbReference type="Pfam" id="PF13966">
    <property type="entry name" value="zf-RVT"/>
    <property type="match status" value="1"/>
</dbReference>
<dbReference type="PANTHER" id="PTHR33116">
    <property type="entry name" value="REVERSE TRANSCRIPTASE ZINC-BINDING DOMAIN-CONTAINING PROTEIN-RELATED-RELATED"/>
    <property type="match status" value="1"/>
</dbReference>
<dbReference type="CDD" id="cd06222">
    <property type="entry name" value="RNase_H_like"/>
    <property type="match status" value="1"/>
</dbReference>
<dbReference type="InterPro" id="IPR044730">
    <property type="entry name" value="RNase_H-like_dom_plant"/>
</dbReference>